<gene>
    <name evidence="3" type="ORF">Dpo_1c05290</name>
</gene>
<dbReference type="InterPro" id="IPR010985">
    <property type="entry name" value="Ribbon_hlx_hlx"/>
</dbReference>
<organism evidence="3 4">
    <name type="scientific">Desulfotignum phosphitoxidans DSM 13687</name>
    <dbReference type="NCBI Taxonomy" id="1286635"/>
    <lineage>
        <taxon>Bacteria</taxon>
        <taxon>Pseudomonadati</taxon>
        <taxon>Thermodesulfobacteriota</taxon>
        <taxon>Desulfobacteria</taxon>
        <taxon>Desulfobacterales</taxon>
        <taxon>Desulfobacteraceae</taxon>
        <taxon>Desulfotignum</taxon>
    </lineage>
</organism>
<dbReference type="Gene3D" id="1.10.1220.10">
    <property type="entry name" value="Met repressor-like"/>
    <property type="match status" value="1"/>
</dbReference>
<dbReference type="OrthoDB" id="5297731at2"/>
<protein>
    <recommendedName>
        <fullName evidence="5">DUF1778 domain-containing protein</fullName>
    </recommendedName>
</protein>
<name>S0G211_9BACT</name>
<dbReference type="InterPro" id="IPR013321">
    <property type="entry name" value="Arc_rbn_hlx_hlx"/>
</dbReference>
<dbReference type="InterPro" id="IPR014795">
    <property type="entry name" value="TacA_1-like"/>
</dbReference>
<comment type="similarity">
    <text evidence="2">Belongs to the TacA antitoxin family.</text>
</comment>
<evidence type="ECO:0000313" key="3">
    <source>
        <dbReference type="EMBL" id="EMS81388.1"/>
    </source>
</evidence>
<sequence>MPRVEKRFQTRMPYHVHERLAHAAEISGATLNQFVVQSALEKANFVLEREQLLHLTYRDAEALFDAIENPPLPNEQLIKAAKNYKRKFIDEPV</sequence>
<evidence type="ECO:0000256" key="2">
    <source>
        <dbReference type="ARBA" id="ARBA00049988"/>
    </source>
</evidence>
<dbReference type="Pfam" id="PF08681">
    <property type="entry name" value="TacA1"/>
    <property type="match status" value="1"/>
</dbReference>
<dbReference type="EMBL" id="APJX01000001">
    <property type="protein sequence ID" value="EMS81388.1"/>
    <property type="molecule type" value="Genomic_DNA"/>
</dbReference>
<dbReference type="PANTHER" id="PTHR35401:SF2">
    <property type="entry name" value="ABC-TYPE TRANSPORT SYSTEM"/>
    <property type="match status" value="1"/>
</dbReference>
<keyword evidence="1" id="KW-1277">Toxin-antitoxin system</keyword>
<comment type="caution">
    <text evidence="3">The sequence shown here is derived from an EMBL/GenBank/DDBJ whole genome shotgun (WGS) entry which is preliminary data.</text>
</comment>
<reference evidence="3 4" key="1">
    <citation type="journal article" date="2013" name="Genome Announc.">
        <title>Draft Genome Sequence of Desulfotignum phosphitoxidans DSM 13687 Strain FiPS-3.</title>
        <authorList>
            <person name="Poehlein A."/>
            <person name="Daniel R."/>
            <person name="Simeonova D.D."/>
        </authorList>
    </citation>
    <scope>NUCLEOTIDE SEQUENCE [LARGE SCALE GENOMIC DNA]</scope>
    <source>
        <strain evidence="3 4">DSM 13687</strain>
    </source>
</reference>
<evidence type="ECO:0000256" key="1">
    <source>
        <dbReference type="ARBA" id="ARBA00022649"/>
    </source>
</evidence>
<dbReference type="SUPFAM" id="SSF47598">
    <property type="entry name" value="Ribbon-helix-helix"/>
    <property type="match status" value="1"/>
</dbReference>
<dbReference type="Gene3D" id="1.20.890.30">
    <property type="entry name" value="VCA0319-like"/>
    <property type="match status" value="1"/>
</dbReference>
<dbReference type="RefSeq" id="WP_006964106.1">
    <property type="nucleotide sequence ID" value="NZ_APJX01000001.1"/>
</dbReference>
<dbReference type="Proteomes" id="UP000014216">
    <property type="component" value="Unassembled WGS sequence"/>
</dbReference>
<dbReference type="PANTHER" id="PTHR35401">
    <property type="entry name" value="COPG FAMILY HELIX-TURN-HELIX PROTEIN-RELATED-RELATED"/>
    <property type="match status" value="1"/>
</dbReference>
<accession>S0G211</accession>
<keyword evidence="4" id="KW-1185">Reference proteome</keyword>
<proteinExistence type="inferred from homology"/>
<dbReference type="AlphaFoldDB" id="S0G211"/>
<evidence type="ECO:0000313" key="4">
    <source>
        <dbReference type="Proteomes" id="UP000014216"/>
    </source>
</evidence>
<dbReference type="GO" id="GO:0006355">
    <property type="term" value="P:regulation of DNA-templated transcription"/>
    <property type="evidence" value="ECO:0007669"/>
    <property type="project" value="InterPro"/>
</dbReference>
<evidence type="ECO:0008006" key="5">
    <source>
        <dbReference type="Google" id="ProtNLM"/>
    </source>
</evidence>